<gene>
    <name evidence="2" type="ORF">CHI12_05280</name>
</gene>
<dbReference type="Proteomes" id="UP000216475">
    <property type="component" value="Unassembled WGS sequence"/>
</dbReference>
<feature type="compositionally biased region" description="Polar residues" evidence="1">
    <location>
        <begin position="1"/>
        <end position="10"/>
    </location>
</feature>
<reference evidence="2 3" key="1">
    <citation type="submission" date="2017-07" db="EMBL/GenBank/DDBJ databases">
        <title>Isolation and whole genome analysis of endospore-forming bacteria from heroin.</title>
        <authorList>
            <person name="Kalinowski J."/>
            <person name="Ahrens B."/>
            <person name="Al-Dilaimi A."/>
            <person name="Winkler A."/>
            <person name="Wibberg D."/>
            <person name="Schleenbecker U."/>
            <person name="Ruckert C."/>
            <person name="Wolfel R."/>
            <person name="Grass G."/>
        </authorList>
    </citation>
    <scope>NUCLEOTIDE SEQUENCE [LARGE SCALE GENOMIC DNA]</scope>
    <source>
        <strain evidence="2 3">7509</strain>
    </source>
</reference>
<evidence type="ECO:0000313" key="3">
    <source>
        <dbReference type="Proteomes" id="UP000216475"/>
    </source>
</evidence>
<sequence>MKQNCRLSSKNTKEMGVKMARKKKDRIFRVGVINGEKEPKVKEITKELEGIFNNFEESILNSFDTTEKENNIKK</sequence>
<evidence type="ECO:0000256" key="1">
    <source>
        <dbReference type="SAM" id="MobiDB-lite"/>
    </source>
</evidence>
<dbReference type="AlphaFoldDB" id="A0A268HFH4"/>
<comment type="caution">
    <text evidence="2">The sequence shown here is derived from an EMBL/GenBank/DDBJ whole genome shotgun (WGS) entry which is preliminary data.</text>
</comment>
<name>A0A268HFH4_9BACI</name>
<feature type="region of interest" description="Disordered" evidence="1">
    <location>
        <begin position="1"/>
        <end position="20"/>
    </location>
</feature>
<evidence type="ECO:0000313" key="2">
    <source>
        <dbReference type="EMBL" id="PAE08585.1"/>
    </source>
</evidence>
<protein>
    <submittedName>
        <fullName evidence="2">Uncharacterized protein</fullName>
    </submittedName>
</protein>
<dbReference type="EMBL" id="NPBH01000016">
    <property type="protein sequence ID" value="PAE08585.1"/>
    <property type="molecule type" value="Genomic_DNA"/>
</dbReference>
<proteinExistence type="predicted"/>
<accession>A0A268HFH4</accession>
<organism evidence="2 3">
    <name type="scientific">Terribacillus saccharophilus</name>
    <dbReference type="NCBI Taxonomy" id="361277"/>
    <lineage>
        <taxon>Bacteria</taxon>
        <taxon>Bacillati</taxon>
        <taxon>Bacillota</taxon>
        <taxon>Bacilli</taxon>
        <taxon>Bacillales</taxon>
        <taxon>Bacillaceae</taxon>
        <taxon>Terribacillus</taxon>
    </lineage>
</organism>